<dbReference type="OrthoDB" id="10686843at2759"/>
<dbReference type="Proteomes" id="UP000604046">
    <property type="component" value="Unassembled WGS sequence"/>
</dbReference>
<organism evidence="1 2">
    <name type="scientific">Symbiodinium natans</name>
    <dbReference type="NCBI Taxonomy" id="878477"/>
    <lineage>
        <taxon>Eukaryota</taxon>
        <taxon>Sar</taxon>
        <taxon>Alveolata</taxon>
        <taxon>Dinophyceae</taxon>
        <taxon>Suessiales</taxon>
        <taxon>Symbiodiniaceae</taxon>
        <taxon>Symbiodinium</taxon>
    </lineage>
</organism>
<name>A0A812LIH7_9DINO</name>
<protein>
    <submittedName>
        <fullName evidence="1">Uncharacterized protein</fullName>
    </submittedName>
</protein>
<dbReference type="AlphaFoldDB" id="A0A812LIH7"/>
<proteinExistence type="predicted"/>
<dbReference type="EMBL" id="CAJNDS010000941">
    <property type="protein sequence ID" value="CAE7241514.1"/>
    <property type="molecule type" value="Genomic_DNA"/>
</dbReference>
<reference evidence="1" key="1">
    <citation type="submission" date="2021-02" db="EMBL/GenBank/DDBJ databases">
        <authorList>
            <person name="Dougan E. K."/>
            <person name="Rhodes N."/>
            <person name="Thang M."/>
            <person name="Chan C."/>
        </authorList>
    </citation>
    <scope>NUCLEOTIDE SEQUENCE</scope>
</reference>
<comment type="caution">
    <text evidence="1">The sequence shown here is derived from an EMBL/GenBank/DDBJ whole genome shotgun (WGS) entry which is preliminary data.</text>
</comment>
<sequence length="220" mass="24802">MAQLEEEHQALSVEVYGCPKPKHHHRMHISEQAARLGLLVDSEAGEAKHQSYKATLADRLQQFTDKTVLQQNLLPRLLQGQMDKMHEEQPFRTGLRSTPQPSVYCPGAMASRTARTSTHMTITEGDVLLLLPLTTHTAAQVRECAQTAGGLLFAVETFTFESWFAAMSFFTLHGFAEMCDAASSVWKRTTEVAVWLEEKVDRCVQPSWWLQEENTVLCLL</sequence>
<evidence type="ECO:0000313" key="2">
    <source>
        <dbReference type="Proteomes" id="UP000604046"/>
    </source>
</evidence>
<gene>
    <name evidence="1" type="ORF">SNAT2548_LOCUS10926</name>
</gene>
<evidence type="ECO:0000313" key="1">
    <source>
        <dbReference type="EMBL" id="CAE7241514.1"/>
    </source>
</evidence>
<accession>A0A812LIH7</accession>
<keyword evidence="2" id="KW-1185">Reference proteome</keyword>